<evidence type="ECO:0000313" key="6">
    <source>
        <dbReference type="EMBL" id="OXU23409.1"/>
    </source>
</evidence>
<evidence type="ECO:0000259" key="5">
    <source>
        <dbReference type="Pfam" id="PF16077"/>
    </source>
</evidence>
<dbReference type="GO" id="GO:0005615">
    <property type="term" value="C:extracellular space"/>
    <property type="evidence" value="ECO:0007669"/>
    <property type="project" value="UniProtKB-ARBA"/>
</dbReference>
<keyword evidence="7" id="KW-1185">Reference proteome</keyword>
<dbReference type="GO" id="GO:0005121">
    <property type="term" value="F:Toll binding"/>
    <property type="evidence" value="ECO:0007669"/>
    <property type="project" value="TreeGrafter"/>
</dbReference>
<sequence length="501" mass="57434">MAGTISKAGLLLLVALALFAVTATCVRRRMDGSCEYRYHRFRSGRRRYGREVVEDEQYIVSDYYTYINNLAFFIEREFLNDCIGFQRDYYGYNTDQQKFGTSCREAICSNVNGYPSQKINDAVKLSPHPDMADKRTEIDLEVLNFEFRPQIRRVNVDGCGVHVNVTKPQEGISTDDERHYLIVNIPSLQQPIQFVECLGGKSKSLKIEGDSTCQQAYREEPFLTLPADVDRHYEARDFKIKKFRVTDGCQCDDGVDLVVLDVEGIRTAVRRCIRRHPNGVCASWLRPKDILRRSQPNDMIHRLGREAKNDQYASNYYSYSANPEQFRTSCHKAICTNALGYPSERINDAVNLVRRIMTSSHPNMVNKRKEINPEVLNFHSRSQNKVSNEDVEANVDGCNIHANVKRPQEGISLDDERRYLIVNIPSLQQRVQFIECLGGKSEACDVEGDSTCQQAYREESLLALPADLHRRYEARDFKIKKFRVPNGCKCGEGVDLVVNFD</sequence>
<dbReference type="Proteomes" id="UP000215335">
    <property type="component" value="Unassembled WGS sequence"/>
</dbReference>
<dbReference type="InterPro" id="IPR052444">
    <property type="entry name" value="Spz/Toll_ligand-like"/>
</dbReference>
<feature type="domain" description="Spaetzle" evidence="5">
    <location>
        <begin position="397"/>
        <end position="490"/>
    </location>
</feature>
<dbReference type="PANTHER" id="PTHR23199">
    <property type="entry name" value="NEUROTROPHIN 1-RELATED"/>
    <property type="match status" value="1"/>
</dbReference>
<dbReference type="EMBL" id="NNAY01001620">
    <property type="protein sequence ID" value="OXU23409.1"/>
    <property type="molecule type" value="Genomic_DNA"/>
</dbReference>
<organism evidence="6 7">
    <name type="scientific">Trichomalopsis sarcophagae</name>
    <dbReference type="NCBI Taxonomy" id="543379"/>
    <lineage>
        <taxon>Eukaryota</taxon>
        <taxon>Metazoa</taxon>
        <taxon>Ecdysozoa</taxon>
        <taxon>Arthropoda</taxon>
        <taxon>Hexapoda</taxon>
        <taxon>Insecta</taxon>
        <taxon>Pterygota</taxon>
        <taxon>Neoptera</taxon>
        <taxon>Endopterygota</taxon>
        <taxon>Hymenoptera</taxon>
        <taxon>Apocrita</taxon>
        <taxon>Proctotrupomorpha</taxon>
        <taxon>Chalcidoidea</taxon>
        <taxon>Pteromalidae</taxon>
        <taxon>Pteromalinae</taxon>
        <taxon>Trichomalopsis</taxon>
    </lineage>
</organism>
<dbReference type="Gene3D" id="2.10.90.10">
    <property type="entry name" value="Cystine-knot cytokines"/>
    <property type="match status" value="2"/>
</dbReference>
<feature type="signal peptide" evidence="4">
    <location>
        <begin position="1"/>
        <end position="25"/>
    </location>
</feature>
<keyword evidence="1 4" id="KW-0732">Signal</keyword>
<evidence type="ECO:0000256" key="2">
    <source>
        <dbReference type="ARBA" id="ARBA00023157"/>
    </source>
</evidence>
<dbReference type="PANTHER" id="PTHR23199:SF12">
    <property type="entry name" value="NEUROTROPHIN 1-RELATED"/>
    <property type="match status" value="1"/>
</dbReference>
<accession>A0A232EYM2</accession>
<name>A0A232EYM2_9HYME</name>
<proteinExistence type="predicted"/>
<dbReference type="Pfam" id="PF16077">
    <property type="entry name" value="Spaetzle"/>
    <property type="match status" value="1"/>
</dbReference>
<comment type="caution">
    <text evidence="6">The sequence shown here is derived from an EMBL/GenBank/DDBJ whole genome shotgun (WGS) entry which is preliminary data.</text>
</comment>
<dbReference type="GO" id="GO:0008083">
    <property type="term" value="F:growth factor activity"/>
    <property type="evidence" value="ECO:0007669"/>
    <property type="project" value="TreeGrafter"/>
</dbReference>
<evidence type="ECO:0000256" key="4">
    <source>
        <dbReference type="SAM" id="SignalP"/>
    </source>
</evidence>
<dbReference type="InterPro" id="IPR032104">
    <property type="entry name" value="Spaetzle"/>
</dbReference>
<dbReference type="InterPro" id="IPR029034">
    <property type="entry name" value="Cystine-knot_cytokine"/>
</dbReference>
<reference evidence="6 7" key="1">
    <citation type="journal article" date="2017" name="Curr. Biol.">
        <title>The Evolution of Venom by Co-option of Single-Copy Genes.</title>
        <authorList>
            <person name="Martinson E.O."/>
            <person name="Mrinalini"/>
            <person name="Kelkar Y.D."/>
            <person name="Chang C.H."/>
            <person name="Werren J.H."/>
        </authorList>
    </citation>
    <scope>NUCLEOTIDE SEQUENCE [LARGE SCALE GENOMIC DNA]</scope>
    <source>
        <strain evidence="6 7">Alberta</strain>
        <tissue evidence="6">Whole body</tissue>
    </source>
</reference>
<protein>
    <recommendedName>
        <fullName evidence="5">Spaetzle domain-containing protein</fullName>
    </recommendedName>
</protein>
<dbReference type="OrthoDB" id="10650472at2759"/>
<gene>
    <name evidence="6" type="ORF">TSAR_002179</name>
</gene>
<dbReference type="GO" id="GO:0045087">
    <property type="term" value="P:innate immune response"/>
    <property type="evidence" value="ECO:0007669"/>
    <property type="project" value="TreeGrafter"/>
</dbReference>
<keyword evidence="3" id="KW-0325">Glycoprotein</keyword>
<dbReference type="AlphaFoldDB" id="A0A232EYM2"/>
<dbReference type="GO" id="GO:0021556">
    <property type="term" value="P:central nervous system formation"/>
    <property type="evidence" value="ECO:0007669"/>
    <property type="project" value="TreeGrafter"/>
</dbReference>
<evidence type="ECO:0000313" key="7">
    <source>
        <dbReference type="Proteomes" id="UP000215335"/>
    </source>
</evidence>
<keyword evidence="2" id="KW-1015">Disulfide bond</keyword>
<dbReference type="SUPFAM" id="SSF57501">
    <property type="entry name" value="Cystine-knot cytokines"/>
    <property type="match status" value="2"/>
</dbReference>
<feature type="chain" id="PRO_5012759835" description="Spaetzle domain-containing protein" evidence="4">
    <location>
        <begin position="26"/>
        <end position="501"/>
    </location>
</feature>
<evidence type="ECO:0000256" key="3">
    <source>
        <dbReference type="ARBA" id="ARBA00023180"/>
    </source>
</evidence>
<evidence type="ECO:0000256" key="1">
    <source>
        <dbReference type="ARBA" id="ARBA00022729"/>
    </source>
</evidence>